<dbReference type="GO" id="GO:0005829">
    <property type="term" value="C:cytosol"/>
    <property type="evidence" value="ECO:0007669"/>
    <property type="project" value="TreeGrafter"/>
</dbReference>
<dbReference type="EMBL" id="AONC01000029">
    <property type="protein sequence ID" value="EXJ15064.1"/>
    <property type="molecule type" value="Genomic_DNA"/>
</dbReference>
<dbReference type="EC" id="6.3.3.3" evidence="8"/>
<comment type="pathway">
    <text evidence="8">Cofactor biosynthesis; biotin biosynthesis; biotin from 7,8-diaminononanoate: step 1/2.</text>
</comment>
<keyword evidence="2 8" id="KW-0436">Ligase</keyword>
<comment type="caution">
    <text evidence="9">The sequence shown here is derived from an EMBL/GenBank/DDBJ whole genome shotgun (WGS) entry which is preliminary data.</text>
</comment>
<comment type="cofactor">
    <cofactor evidence="8">
        <name>Mg(2+)</name>
        <dbReference type="ChEBI" id="CHEBI:18420"/>
    </cofactor>
</comment>
<evidence type="ECO:0000256" key="4">
    <source>
        <dbReference type="ARBA" id="ARBA00022741"/>
    </source>
</evidence>
<dbReference type="GO" id="GO:0000287">
    <property type="term" value="F:magnesium ion binding"/>
    <property type="evidence" value="ECO:0007669"/>
    <property type="project" value="UniProtKB-UniRule"/>
</dbReference>
<dbReference type="eggNOG" id="COG0132">
    <property type="taxonomic scope" value="Bacteria"/>
</dbReference>
<keyword evidence="6 8" id="KW-0067">ATP-binding</keyword>
<organism evidence="9 10">
    <name type="scientific">Imhoffiella purpurea</name>
    <dbReference type="NCBI Taxonomy" id="1249627"/>
    <lineage>
        <taxon>Bacteria</taxon>
        <taxon>Pseudomonadati</taxon>
        <taxon>Pseudomonadota</taxon>
        <taxon>Gammaproteobacteria</taxon>
        <taxon>Chromatiales</taxon>
        <taxon>Chromatiaceae</taxon>
        <taxon>Imhoffiella</taxon>
    </lineage>
</organism>
<accession>W9V6P5</accession>
<sequence length="247" mass="25647">MTGIFITGTDTDCGKTEISLGLMASLQSRGASVLGMKPVASGCEPGPDGLRNGDALRLLAQGSTAAPYGILNPFAFRPPVAPHLAAAETGVQISPTTIRTAYRTLRQEADLVVVEGVGGWRVPLGSDFFVSDIPILLDLPVVLVVGLKLGCINHALLTVESIRASGARLAGWVANQVEPGMLVREANLATLAALIEAPCLGVVPWMDDPEPDRTAAHLDPSALGLAGPMAPELTRIGRSRDLGTTAN</sequence>
<dbReference type="HAMAP" id="MF_00336">
    <property type="entry name" value="BioD"/>
    <property type="match status" value="1"/>
</dbReference>
<dbReference type="UniPathway" id="UPA00078">
    <property type="reaction ID" value="UER00161"/>
</dbReference>
<feature type="binding site" evidence="8">
    <location>
        <begin position="175"/>
        <end position="176"/>
    </location>
    <ligand>
        <name>ATP</name>
        <dbReference type="ChEBI" id="CHEBI:30616"/>
    </ligand>
</feature>
<dbReference type="PANTHER" id="PTHR43210">
    <property type="entry name" value="DETHIOBIOTIN SYNTHETASE"/>
    <property type="match status" value="1"/>
</dbReference>
<dbReference type="CDD" id="cd03109">
    <property type="entry name" value="DTBS"/>
    <property type="match status" value="1"/>
</dbReference>
<dbReference type="FunFam" id="3.40.50.300:FF:000292">
    <property type="entry name" value="ATP-dependent dethiobiotin synthetase BioD"/>
    <property type="match status" value="1"/>
</dbReference>
<evidence type="ECO:0000256" key="6">
    <source>
        <dbReference type="ARBA" id="ARBA00022840"/>
    </source>
</evidence>
<keyword evidence="7 8" id="KW-0460">Magnesium</keyword>
<comment type="caution">
    <text evidence="8">Lacks conserved residue(s) required for the propagation of feature annotation.</text>
</comment>
<dbReference type="OrthoDB" id="9802097at2"/>
<evidence type="ECO:0000256" key="8">
    <source>
        <dbReference type="HAMAP-Rule" id="MF_00336"/>
    </source>
</evidence>
<dbReference type="InterPro" id="IPR027417">
    <property type="entry name" value="P-loop_NTPase"/>
</dbReference>
<evidence type="ECO:0000256" key="2">
    <source>
        <dbReference type="ARBA" id="ARBA00022598"/>
    </source>
</evidence>
<dbReference type="RefSeq" id="WP_081763445.1">
    <property type="nucleotide sequence ID" value="NZ_AONC01000029.1"/>
</dbReference>
<dbReference type="PANTHER" id="PTHR43210:SF5">
    <property type="entry name" value="DETHIOBIOTIN SYNTHETASE"/>
    <property type="match status" value="1"/>
</dbReference>
<dbReference type="InterPro" id="IPR004472">
    <property type="entry name" value="DTB_synth_BioD"/>
</dbReference>
<dbReference type="NCBIfam" id="TIGR00347">
    <property type="entry name" value="bioD"/>
    <property type="match status" value="1"/>
</dbReference>
<comment type="subcellular location">
    <subcellularLocation>
        <location evidence="8">Cytoplasm</location>
    </subcellularLocation>
</comment>
<evidence type="ECO:0000256" key="7">
    <source>
        <dbReference type="ARBA" id="ARBA00022842"/>
    </source>
</evidence>
<dbReference type="STRING" id="1249627.D779_1618"/>
<feature type="binding site" evidence="8">
    <location>
        <position position="16"/>
    </location>
    <ligand>
        <name>Mg(2+)</name>
        <dbReference type="ChEBI" id="CHEBI:18420"/>
    </ligand>
</feature>
<keyword evidence="4 8" id="KW-0547">Nucleotide-binding</keyword>
<evidence type="ECO:0000256" key="5">
    <source>
        <dbReference type="ARBA" id="ARBA00022756"/>
    </source>
</evidence>
<dbReference type="GO" id="GO:0042803">
    <property type="term" value="F:protein homodimerization activity"/>
    <property type="evidence" value="ECO:0007669"/>
    <property type="project" value="UniProtKB-ARBA"/>
</dbReference>
<keyword evidence="3 8" id="KW-0479">Metal-binding</keyword>
<dbReference type="AlphaFoldDB" id="W9V6P5"/>
<dbReference type="GO" id="GO:0005524">
    <property type="term" value="F:ATP binding"/>
    <property type="evidence" value="ECO:0007669"/>
    <property type="project" value="UniProtKB-UniRule"/>
</dbReference>
<feature type="binding site" evidence="8">
    <location>
        <position position="115"/>
    </location>
    <ligand>
        <name>Mg(2+)</name>
        <dbReference type="ChEBI" id="CHEBI:18420"/>
    </ligand>
</feature>
<feature type="binding site" evidence="8">
    <location>
        <position position="54"/>
    </location>
    <ligand>
        <name>ATP</name>
        <dbReference type="ChEBI" id="CHEBI:30616"/>
    </ligand>
</feature>
<keyword evidence="10" id="KW-1185">Reference proteome</keyword>
<comment type="similarity">
    <text evidence="8">Belongs to the dethiobiotin synthetase family.</text>
</comment>
<reference evidence="9 10" key="1">
    <citation type="submission" date="2012-11" db="EMBL/GenBank/DDBJ databases">
        <title>Genome assembly of Thiorhodococcus sp. AK35.</title>
        <authorList>
            <person name="Nupur N."/>
            <person name="Khatri I."/>
            <person name="Subramanian S."/>
            <person name="Pinnaka A."/>
        </authorList>
    </citation>
    <scope>NUCLEOTIDE SEQUENCE [LARGE SCALE GENOMIC DNA]</scope>
    <source>
        <strain evidence="9 10">AK35</strain>
    </source>
</reference>
<evidence type="ECO:0000313" key="10">
    <source>
        <dbReference type="Proteomes" id="UP000019460"/>
    </source>
</evidence>
<evidence type="ECO:0000256" key="1">
    <source>
        <dbReference type="ARBA" id="ARBA00022490"/>
    </source>
</evidence>
<dbReference type="SUPFAM" id="SSF52540">
    <property type="entry name" value="P-loop containing nucleoside triphosphate hydrolases"/>
    <property type="match status" value="1"/>
</dbReference>
<evidence type="ECO:0000313" key="9">
    <source>
        <dbReference type="EMBL" id="EXJ15064.1"/>
    </source>
</evidence>
<dbReference type="PATRIC" id="fig|1249627.3.peg.2066"/>
<comment type="subunit">
    <text evidence="8">Homodimer.</text>
</comment>
<proteinExistence type="inferred from homology"/>
<dbReference type="GO" id="GO:0009102">
    <property type="term" value="P:biotin biosynthetic process"/>
    <property type="evidence" value="ECO:0007669"/>
    <property type="project" value="UniProtKB-UniRule"/>
</dbReference>
<gene>
    <name evidence="8" type="primary">bioD</name>
    <name evidence="9" type="ORF">D779_1618</name>
</gene>
<protein>
    <recommendedName>
        <fullName evidence="8">ATP-dependent dethiobiotin synthetase BioD</fullName>
        <ecNumber evidence="8">6.3.3.3</ecNumber>
    </recommendedName>
    <alternativeName>
        <fullName evidence="8">DTB synthetase</fullName>
        <shortName evidence="8">DTBS</shortName>
    </alternativeName>
    <alternativeName>
        <fullName evidence="8">Dethiobiotin synthase</fullName>
    </alternativeName>
</protein>
<dbReference type="Gene3D" id="3.40.50.300">
    <property type="entry name" value="P-loop containing nucleotide triphosphate hydrolases"/>
    <property type="match status" value="1"/>
</dbReference>
<comment type="catalytic activity">
    <reaction evidence="8">
        <text>(7R,8S)-7,8-diammoniononanoate + CO2 + ATP = (4R,5S)-dethiobiotin + ADP + phosphate + 3 H(+)</text>
        <dbReference type="Rhea" id="RHEA:15805"/>
        <dbReference type="ChEBI" id="CHEBI:15378"/>
        <dbReference type="ChEBI" id="CHEBI:16526"/>
        <dbReference type="ChEBI" id="CHEBI:30616"/>
        <dbReference type="ChEBI" id="CHEBI:43474"/>
        <dbReference type="ChEBI" id="CHEBI:149469"/>
        <dbReference type="ChEBI" id="CHEBI:149473"/>
        <dbReference type="ChEBI" id="CHEBI:456216"/>
        <dbReference type="EC" id="6.3.3.3"/>
    </reaction>
</comment>
<name>W9V6P5_9GAMM</name>
<comment type="function">
    <text evidence="8">Catalyzes a mechanistically unusual reaction, the ATP-dependent insertion of CO2 between the N7 and N8 nitrogen atoms of 7,8-diaminopelargonic acid (DAPA, also called 7,8-diammoniononanoate) to form a ureido ring.</text>
</comment>
<dbReference type="Proteomes" id="UP000019460">
    <property type="component" value="Unassembled WGS sequence"/>
</dbReference>
<dbReference type="GO" id="GO:0004141">
    <property type="term" value="F:dethiobiotin synthase activity"/>
    <property type="evidence" value="ECO:0007669"/>
    <property type="project" value="UniProtKB-UniRule"/>
</dbReference>
<keyword evidence="5 8" id="KW-0093">Biotin biosynthesis</keyword>
<dbReference type="PIRSF" id="PIRSF006755">
    <property type="entry name" value="DTB_synth"/>
    <property type="match status" value="1"/>
</dbReference>
<evidence type="ECO:0000256" key="3">
    <source>
        <dbReference type="ARBA" id="ARBA00022723"/>
    </source>
</evidence>
<dbReference type="Pfam" id="PF13500">
    <property type="entry name" value="AAA_26"/>
    <property type="match status" value="1"/>
</dbReference>
<feature type="binding site" evidence="8">
    <location>
        <position position="41"/>
    </location>
    <ligand>
        <name>substrate</name>
    </ligand>
</feature>
<feature type="binding site" evidence="8">
    <location>
        <position position="54"/>
    </location>
    <ligand>
        <name>Mg(2+)</name>
        <dbReference type="ChEBI" id="CHEBI:18420"/>
    </ligand>
</feature>
<feature type="active site" evidence="8">
    <location>
        <position position="37"/>
    </location>
</feature>
<feature type="binding site" evidence="8">
    <location>
        <begin position="115"/>
        <end position="118"/>
    </location>
    <ligand>
        <name>ATP</name>
        <dbReference type="ChEBI" id="CHEBI:30616"/>
    </ligand>
</feature>
<keyword evidence="1 8" id="KW-0963">Cytoplasm</keyword>